<evidence type="ECO:0000256" key="1">
    <source>
        <dbReference type="ARBA" id="ARBA00023015"/>
    </source>
</evidence>
<dbReference type="PANTHER" id="PTHR42756:SF1">
    <property type="entry name" value="TRANSCRIPTIONAL REPRESSOR OF EMRAB OPERON"/>
    <property type="match status" value="1"/>
</dbReference>
<keyword evidence="6" id="KW-1185">Reference proteome</keyword>
<dbReference type="SUPFAM" id="SSF46785">
    <property type="entry name" value="Winged helix' DNA-binding domain"/>
    <property type="match status" value="1"/>
</dbReference>
<dbReference type="PANTHER" id="PTHR42756">
    <property type="entry name" value="TRANSCRIPTIONAL REGULATOR, MARR"/>
    <property type="match status" value="1"/>
</dbReference>
<dbReference type="InterPro" id="IPR036388">
    <property type="entry name" value="WH-like_DNA-bd_sf"/>
</dbReference>
<keyword evidence="1" id="KW-0805">Transcription regulation</keyword>
<dbReference type="STRING" id="1526.SAMN02910262_01893"/>
<dbReference type="Gene3D" id="1.10.10.10">
    <property type="entry name" value="Winged helix-like DNA-binding domain superfamily/Winged helix DNA-binding domain"/>
    <property type="match status" value="1"/>
</dbReference>
<dbReference type="InterPro" id="IPR000835">
    <property type="entry name" value="HTH_MarR-typ"/>
</dbReference>
<dbReference type="Pfam" id="PF01047">
    <property type="entry name" value="MarR"/>
    <property type="match status" value="1"/>
</dbReference>
<dbReference type="SMART" id="SM00347">
    <property type="entry name" value="HTH_MARR"/>
    <property type="match status" value="1"/>
</dbReference>
<evidence type="ECO:0000256" key="3">
    <source>
        <dbReference type="ARBA" id="ARBA00023163"/>
    </source>
</evidence>
<dbReference type="AlphaFoldDB" id="A0A1I0HBG2"/>
<dbReference type="InterPro" id="IPR036390">
    <property type="entry name" value="WH_DNA-bd_sf"/>
</dbReference>
<organism evidence="5 6">
    <name type="scientific">[Clostridium] aminophilum</name>
    <dbReference type="NCBI Taxonomy" id="1526"/>
    <lineage>
        <taxon>Bacteria</taxon>
        <taxon>Bacillati</taxon>
        <taxon>Bacillota</taxon>
        <taxon>Clostridia</taxon>
        <taxon>Lachnospirales</taxon>
        <taxon>Lachnospiraceae</taxon>
    </lineage>
</organism>
<gene>
    <name evidence="5" type="ORF">SAMN04487771_104715</name>
</gene>
<keyword evidence="3" id="KW-0804">Transcription</keyword>
<evidence type="ECO:0000256" key="2">
    <source>
        <dbReference type="ARBA" id="ARBA00023125"/>
    </source>
</evidence>
<evidence type="ECO:0000313" key="6">
    <source>
        <dbReference type="Proteomes" id="UP000199820"/>
    </source>
</evidence>
<dbReference type="GO" id="GO:0003677">
    <property type="term" value="F:DNA binding"/>
    <property type="evidence" value="ECO:0007669"/>
    <property type="project" value="UniProtKB-KW"/>
</dbReference>
<dbReference type="PRINTS" id="PR00598">
    <property type="entry name" value="HTHMARR"/>
</dbReference>
<dbReference type="EMBL" id="FOIL01000047">
    <property type="protein sequence ID" value="SET81128.1"/>
    <property type="molecule type" value="Genomic_DNA"/>
</dbReference>
<dbReference type="eggNOG" id="COG1846">
    <property type="taxonomic scope" value="Bacteria"/>
</dbReference>
<feature type="domain" description="HTH marR-type" evidence="4">
    <location>
        <begin position="1"/>
        <end position="135"/>
    </location>
</feature>
<reference evidence="6" key="1">
    <citation type="submission" date="2016-10" db="EMBL/GenBank/DDBJ databases">
        <authorList>
            <person name="Varghese N."/>
            <person name="Submissions S."/>
        </authorList>
    </citation>
    <scope>NUCLEOTIDE SEQUENCE [LARGE SCALE GENOMIC DNA]</scope>
    <source>
        <strain evidence="6">KH1P1</strain>
    </source>
</reference>
<dbReference type="Proteomes" id="UP000199820">
    <property type="component" value="Unassembled WGS sequence"/>
</dbReference>
<proteinExistence type="predicted"/>
<evidence type="ECO:0000313" key="5">
    <source>
        <dbReference type="EMBL" id="SET81128.1"/>
    </source>
</evidence>
<evidence type="ECO:0000259" key="4">
    <source>
        <dbReference type="PROSITE" id="PS50995"/>
    </source>
</evidence>
<sequence length="139" mass="15942">MDIKEIAEKLYTLDFEYENGFSRLQEEFSVKGEDCVLMWLYRIGTPLYSGDLAKKLSLTSGRIANILRTLEQKKFVSRSTDVNDGRKVLVTITTAGKKHIEKINKRNIAKRAEILDELGEEDAAEYLRITEKILQVLNS</sequence>
<protein>
    <submittedName>
        <fullName evidence="5">DNA-binding transcriptional regulator, MarR family</fullName>
    </submittedName>
</protein>
<dbReference type="GO" id="GO:0003700">
    <property type="term" value="F:DNA-binding transcription factor activity"/>
    <property type="evidence" value="ECO:0007669"/>
    <property type="project" value="InterPro"/>
</dbReference>
<name>A0A1I0HBG2_9FIRM</name>
<accession>A0A1I0HBG2</accession>
<dbReference type="PROSITE" id="PS50995">
    <property type="entry name" value="HTH_MARR_2"/>
    <property type="match status" value="1"/>
</dbReference>
<keyword evidence="2 5" id="KW-0238">DNA-binding</keyword>